<gene>
    <name evidence="1" type="ORF">FA95DRAFT_1592437</name>
</gene>
<proteinExistence type="predicted"/>
<evidence type="ECO:0000313" key="2">
    <source>
        <dbReference type="Proteomes" id="UP000814033"/>
    </source>
</evidence>
<accession>A0ACB8S9J5</accession>
<dbReference type="EMBL" id="MU275842">
    <property type="protein sequence ID" value="KAI0053075.1"/>
    <property type="molecule type" value="Genomic_DNA"/>
</dbReference>
<reference evidence="1" key="2">
    <citation type="journal article" date="2022" name="New Phytol.">
        <title>Evolutionary transition to the ectomycorrhizal habit in the genomes of a hyperdiverse lineage of mushroom-forming fungi.</title>
        <authorList>
            <person name="Looney B."/>
            <person name="Miyauchi S."/>
            <person name="Morin E."/>
            <person name="Drula E."/>
            <person name="Courty P.E."/>
            <person name="Kohler A."/>
            <person name="Kuo A."/>
            <person name="LaButti K."/>
            <person name="Pangilinan J."/>
            <person name="Lipzen A."/>
            <person name="Riley R."/>
            <person name="Andreopoulos W."/>
            <person name="He G."/>
            <person name="Johnson J."/>
            <person name="Nolan M."/>
            <person name="Tritt A."/>
            <person name="Barry K.W."/>
            <person name="Grigoriev I.V."/>
            <person name="Nagy L.G."/>
            <person name="Hibbett D."/>
            <person name="Henrissat B."/>
            <person name="Matheny P.B."/>
            <person name="Labbe J."/>
            <person name="Martin F.M."/>
        </authorList>
    </citation>
    <scope>NUCLEOTIDE SEQUENCE</scope>
    <source>
        <strain evidence="1">FP105234-sp</strain>
    </source>
</reference>
<keyword evidence="2" id="KW-1185">Reference proteome</keyword>
<dbReference type="Proteomes" id="UP000814033">
    <property type="component" value="Unassembled WGS sequence"/>
</dbReference>
<name>A0ACB8S9J5_9AGAM</name>
<organism evidence="1 2">
    <name type="scientific">Auriscalpium vulgare</name>
    <dbReference type="NCBI Taxonomy" id="40419"/>
    <lineage>
        <taxon>Eukaryota</taxon>
        <taxon>Fungi</taxon>
        <taxon>Dikarya</taxon>
        <taxon>Basidiomycota</taxon>
        <taxon>Agaricomycotina</taxon>
        <taxon>Agaricomycetes</taxon>
        <taxon>Russulales</taxon>
        <taxon>Auriscalpiaceae</taxon>
        <taxon>Auriscalpium</taxon>
    </lineage>
</organism>
<protein>
    <submittedName>
        <fullName evidence="1">Uncharacterized protein</fullName>
    </submittedName>
</protein>
<reference evidence="1" key="1">
    <citation type="submission" date="2021-02" db="EMBL/GenBank/DDBJ databases">
        <authorList>
            <consortium name="DOE Joint Genome Institute"/>
            <person name="Ahrendt S."/>
            <person name="Looney B.P."/>
            <person name="Miyauchi S."/>
            <person name="Morin E."/>
            <person name="Drula E."/>
            <person name="Courty P.E."/>
            <person name="Chicoki N."/>
            <person name="Fauchery L."/>
            <person name="Kohler A."/>
            <person name="Kuo A."/>
            <person name="Labutti K."/>
            <person name="Pangilinan J."/>
            <person name="Lipzen A."/>
            <person name="Riley R."/>
            <person name="Andreopoulos W."/>
            <person name="He G."/>
            <person name="Johnson J."/>
            <person name="Barry K.W."/>
            <person name="Grigoriev I.V."/>
            <person name="Nagy L."/>
            <person name="Hibbett D."/>
            <person name="Henrissat B."/>
            <person name="Matheny P.B."/>
            <person name="Labbe J."/>
            <person name="Martin F."/>
        </authorList>
    </citation>
    <scope>NUCLEOTIDE SEQUENCE</scope>
    <source>
        <strain evidence="1">FP105234-sp</strain>
    </source>
</reference>
<comment type="caution">
    <text evidence="1">The sequence shown here is derived from an EMBL/GenBank/DDBJ whole genome shotgun (WGS) entry which is preliminary data.</text>
</comment>
<sequence length="557" mass="56328">MASLSSASSAPVSVRSTDWGRSGERGSAFRGMSKTRGGGVGGAGTGAGAGAGAGGGGSGGRGGRGGRGGGRGGGGTRGGRTGGPSPTPEGRVKPTSNPVPAVVPTGSARSSVSAKSSASTVSQALPNADLPPRPKGPSRRGSQQQPPRKVPSLNVEPASPMVDSFAAAQGNAARPVARRRRSHQSNKLGPVVTSGETLSVDPPSVLRPRKSHSGPSSPRAPSKDAPPHLSAVSAGPATTTFSKENIDSLVERVRAMAMEHNRPATPGSHIDWAGDDDDTLPDLDDWGVPSSTTGTTSTHADASLSEPTVSKLELMSPILDDSLKQLPHDFDKPKIFAVPGESPNPPVTGNIVNGGDETPGSRDDKSLAGASTDAATPQQVTVNGAKRSPLPSSLPSKPVTTPAPPSITPPSPNLDHHTNSVHPSSLTDSIHAPKGVERSSDEQEQDRTGTGLSASMHAPKSSYSETSLCSLIPEQPAQSAPANFQPSHGRSRTLGRPPFSAGGAHAQRTFLSGASTPNSANVHHGRTQSTPPATAARHACANAGDRTAQEGGGCRSI</sequence>
<evidence type="ECO:0000313" key="1">
    <source>
        <dbReference type="EMBL" id="KAI0053075.1"/>
    </source>
</evidence>